<name>A0A5Q0MAN2_VARPD</name>
<dbReference type="AlphaFoldDB" id="A0A5Q0MAN2"/>
<sequence length="72" mass="7813">MPMDFLRRIEDQSFPLTVTDPVDIRNAAVLVAAGLVEAQLPTESDGPELSGVIVRITPVGRAALQRMRDKPA</sequence>
<evidence type="ECO:0000313" key="1">
    <source>
        <dbReference type="EMBL" id="QFZ86158.1"/>
    </source>
</evidence>
<reference evidence="1 2" key="1">
    <citation type="submission" date="2019-10" db="EMBL/GenBank/DDBJ databases">
        <title>Complete genome sequence of Variovorax paradoxus 5C-2.</title>
        <authorList>
            <person name="Gogoleva N.E."/>
            <person name="Balkin A.S."/>
        </authorList>
    </citation>
    <scope>NUCLEOTIDE SEQUENCE [LARGE SCALE GENOMIC DNA]</scope>
    <source>
        <strain evidence="1 2">5C-2</strain>
    </source>
</reference>
<accession>A0A5Q0MAN2</accession>
<dbReference type="EMBL" id="CP045644">
    <property type="protein sequence ID" value="QFZ86158.1"/>
    <property type="molecule type" value="Genomic_DNA"/>
</dbReference>
<proteinExistence type="predicted"/>
<evidence type="ECO:0000313" key="2">
    <source>
        <dbReference type="Proteomes" id="UP000326780"/>
    </source>
</evidence>
<organism evidence="1 2">
    <name type="scientific">Variovorax paradoxus</name>
    <dbReference type="NCBI Taxonomy" id="34073"/>
    <lineage>
        <taxon>Bacteria</taxon>
        <taxon>Pseudomonadati</taxon>
        <taxon>Pseudomonadota</taxon>
        <taxon>Betaproteobacteria</taxon>
        <taxon>Burkholderiales</taxon>
        <taxon>Comamonadaceae</taxon>
        <taxon>Variovorax</taxon>
    </lineage>
</organism>
<dbReference type="Proteomes" id="UP000326780">
    <property type="component" value="Chromosome"/>
</dbReference>
<gene>
    <name evidence="1" type="ORF">GFK26_27025</name>
</gene>
<protein>
    <submittedName>
        <fullName evidence="1">Uncharacterized protein</fullName>
    </submittedName>
</protein>
<dbReference type="RefSeq" id="WP_153284656.1">
    <property type="nucleotide sequence ID" value="NZ_CP045644.1"/>
</dbReference>